<dbReference type="GO" id="GO:0016627">
    <property type="term" value="F:oxidoreductase activity, acting on the CH-CH group of donors"/>
    <property type="evidence" value="ECO:0007669"/>
    <property type="project" value="InterPro"/>
</dbReference>
<dbReference type="InterPro" id="IPR052161">
    <property type="entry name" value="Mycobact_Acyl-CoA_DH"/>
</dbReference>
<evidence type="ECO:0000313" key="13">
    <source>
        <dbReference type="EMBL" id="CAB4969846.1"/>
    </source>
</evidence>
<dbReference type="Pfam" id="PF02770">
    <property type="entry name" value="Acyl-CoA_dh_M"/>
    <property type="match status" value="1"/>
</dbReference>
<reference evidence="12" key="1">
    <citation type="submission" date="2020-05" db="EMBL/GenBank/DDBJ databases">
        <authorList>
            <person name="Chiriac C."/>
            <person name="Salcher M."/>
            <person name="Ghai R."/>
            <person name="Kavagutti S V."/>
        </authorList>
    </citation>
    <scope>NUCLEOTIDE SEQUENCE</scope>
</reference>
<evidence type="ECO:0000256" key="3">
    <source>
        <dbReference type="ARBA" id="ARBA00022630"/>
    </source>
</evidence>
<dbReference type="AlphaFoldDB" id="A0A6J6XQY1"/>
<evidence type="ECO:0000256" key="4">
    <source>
        <dbReference type="ARBA" id="ARBA00022827"/>
    </source>
</evidence>
<dbReference type="InterPro" id="IPR009100">
    <property type="entry name" value="AcylCoA_DH/oxidase_NM_dom_sf"/>
</dbReference>
<evidence type="ECO:0000259" key="6">
    <source>
        <dbReference type="Pfam" id="PF00441"/>
    </source>
</evidence>
<dbReference type="EMBL" id="CAEZTY010000020">
    <property type="protein sequence ID" value="CAB4582594.1"/>
    <property type="molecule type" value="Genomic_DNA"/>
</dbReference>
<dbReference type="GO" id="GO:0050660">
    <property type="term" value="F:flavin adenine dinucleotide binding"/>
    <property type="evidence" value="ECO:0007669"/>
    <property type="project" value="InterPro"/>
</dbReference>
<dbReference type="SUPFAM" id="SSF56645">
    <property type="entry name" value="Acyl-CoA dehydrogenase NM domain-like"/>
    <property type="match status" value="1"/>
</dbReference>
<dbReference type="InterPro" id="IPR006091">
    <property type="entry name" value="Acyl-CoA_Oxase/DH_mid-dom"/>
</dbReference>
<organism evidence="12">
    <name type="scientific">freshwater metagenome</name>
    <dbReference type="NCBI Taxonomy" id="449393"/>
    <lineage>
        <taxon>unclassified sequences</taxon>
        <taxon>metagenomes</taxon>
        <taxon>ecological metagenomes</taxon>
    </lineage>
</organism>
<comment type="similarity">
    <text evidence="2">Belongs to the acyl-CoA dehydrogenase family.</text>
</comment>
<feature type="domain" description="Acyl-CoA dehydrogenase/oxidase C-terminal" evidence="6">
    <location>
        <begin position="518"/>
        <end position="655"/>
    </location>
</feature>
<evidence type="ECO:0000259" key="8">
    <source>
        <dbReference type="Pfam" id="PF02771"/>
    </source>
</evidence>
<name>A0A6J6XQY1_9ZZZZ</name>
<keyword evidence="3" id="KW-0285">Flavoprotein</keyword>
<evidence type="ECO:0000313" key="10">
    <source>
        <dbReference type="EMBL" id="CAB4582594.1"/>
    </source>
</evidence>
<dbReference type="PANTHER" id="PTHR43292">
    <property type="entry name" value="ACYL-COA DEHYDROGENASE"/>
    <property type="match status" value="1"/>
</dbReference>
<dbReference type="Pfam" id="PF00441">
    <property type="entry name" value="Acyl-CoA_dh_1"/>
    <property type="match status" value="2"/>
</dbReference>
<evidence type="ECO:0000256" key="1">
    <source>
        <dbReference type="ARBA" id="ARBA00001974"/>
    </source>
</evidence>
<evidence type="ECO:0000256" key="2">
    <source>
        <dbReference type="ARBA" id="ARBA00009347"/>
    </source>
</evidence>
<dbReference type="InterPro" id="IPR013786">
    <property type="entry name" value="AcylCoA_DH/ox_N"/>
</dbReference>
<dbReference type="InterPro" id="IPR036250">
    <property type="entry name" value="AcylCo_DH-like_C"/>
</dbReference>
<evidence type="ECO:0000313" key="9">
    <source>
        <dbReference type="EMBL" id="CAB4370466.1"/>
    </source>
</evidence>
<dbReference type="PANTHER" id="PTHR43292:SF3">
    <property type="entry name" value="ACYL-COA DEHYDROGENASE FADE29"/>
    <property type="match status" value="1"/>
</dbReference>
<dbReference type="InterPro" id="IPR046373">
    <property type="entry name" value="Acyl-CoA_Oxase/DH_mid-dom_sf"/>
</dbReference>
<proteinExistence type="inferred from homology"/>
<dbReference type="EMBL" id="CAEUNJ010000006">
    <property type="protein sequence ID" value="CAB4370466.1"/>
    <property type="molecule type" value="Genomic_DNA"/>
</dbReference>
<dbReference type="FunFam" id="2.40.110.10:FF:000002">
    <property type="entry name" value="Acyl-CoA dehydrogenase fadE12"/>
    <property type="match status" value="1"/>
</dbReference>
<dbReference type="EMBL" id="CAFBOK010000001">
    <property type="protein sequence ID" value="CAB4969846.1"/>
    <property type="molecule type" value="Genomic_DNA"/>
</dbReference>
<keyword evidence="5" id="KW-0560">Oxidoreductase</keyword>
<sequence length="660" mass="69829">MRTSLGEIETALVSLARSVAIDTGVSSIEELPPFADADKAWSALESSGLLSLRDDGGSVLDLILCAEQFAAALSASPFIGAVLGRELVGATSERIVTSLDGHIAPDALGAERVAFVRAGHTHVTNSDSVILTADRSRVAMTTTSSDVTAISAADEAGFLALTQLLLGADLVGNGIAAIEDAVSYACEREQFGAPVGSFQAVQHLLADAWVDLVAARNSVRSAAWKLGNSTSDAHSAAARAALVASEAGVRGCETATQILGGIGHTWEHLTSVRLRRALMSRALLPAPSEELLCARIGVTPTGAALDDGFDLRDDVVEASFRARLQTWLSTNPVITDWHRQLAAAGFVGVSMPTEAGGFGLPVTCEAIVSEELGDNGFPSPPAIAHLAHALAEFGTTEQREVHLARMLDGSVRWCQGFSEPGAGSDLAAVRTRANIDGDDFVINGRKIWTSEAFQSEWILLLCRTNEHPHRGLSVLLLPLNSPGIEVSTIITAWGSEEFAEVSFTDVRVPKSALLGVEGQGWEIAMSLLAVERGPADIGWISKFRGTASALLSDPTIASRPDVQRVAAWIEALDATVAVTLTDRRNGTFDSTSGSIDKLLMTKVDQLLHDVALQSDSQALFQETSESLERYLWARAASVFGGTSQIQKNIVAQRILGLPRS</sequence>
<dbReference type="EMBL" id="CAEZXY010000028">
    <property type="protein sequence ID" value="CAB4706224.1"/>
    <property type="molecule type" value="Genomic_DNA"/>
</dbReference>
<dbReference type="InterPro" id="IPR037069">
    <property type="entry name" value="AcylCoA_DH/ox_N_sf"/>
</dbReference>
<feature type="domain" description="Acyl-CoA oxidase/dehydrogenase middle" evidence="7">
    <location>
        <begin position="414"/>
        <end position="506"/>
    </location>
</feature>
<dbReference type="InterPro" id="IPR009075">
    <property type="entry name" value="AcylCo_DH/oxidase_C"/>
</dbReference>
<gene>
    <name evidence="10" type="ORF">UFOPK1762_00745</name>
    <name evidence="11" type="ORF">UFOPK2624_00832</name>
    <name evidence="12" type="ORF">UFOPK3010_00327</name>
    <name evidence="13" type="ORF">UFOPK3927_00002</name>
    <name evidence="9" type="ORF">UFOPK4201_00231</name>
</gene>
<dbReference type="Gene3D" id="2.40.110.10">
    <property type="entry name" value="Butyryl-CoA Dehydrogenase, subunit A, domain 2"/>
    <property type="match status" value="1"/>
</dbReference>
<dbReference type="Gene3D" id="1.10.540.10">
    <property type="entry name" value="Acyl-CoA dehydrogenase/oxidase, N-terminal domain"/>
    <property type="match status" value="1"/>
</dbReference>
<protein>
    <submittedName>
        <fullName evidence="12">Unannotated protein</fullName>
    </submittedName>
</protein>
<dbReference type="Pfam" id="PF02771">
    <property type="entry name" value="Acyl-CoA_dh_N"/>
    <property type="match status" value="1"/>
</dbReference>
<accession>A0A6J6XQY1</accession>
<comment type="cofactor">
    <cofactor evidence="1">
        <name>FAD</name>
        <dbReference type="ChEBI" id="CHEBI:57692"/>
    </cofactor>
</comment>
<evidence type="ECO:0000256" key="5">
    <source>
        <dbReference type="ARBA" id="ARBA00023002"/>
    </source>
</evidence>
<dbReference type="GO" id="GO:0005886">
    <property type="term" value="C:plasma membrane"/>
    <property type="evidence" value="ECO:0007669"/>
    <property type="project" value="TreeGrafter"/>
</dbReference>
<keyword evidence="4" id="KW-0274">FAD</keyword>
<feature type="domain" description="Acyl-CoA dehydrogenase/oxidase N-terminal" evidence="8">
    <location>
        <begin position="315"/>
        <end position="409"/>
    </location>
</feature>
<evidence type="ECO:0000313" key="12">
    <source>
        <dbReference type="EMBL" id="CAB4796317.1"/>
    </source>
</evidence>
<feature type="domain" description="Acyl-CoA dehydrogenase/oxidase C-terminal" evidence="6">
    <location>
        <begin position="159"/>
        <end position="281"/>
    </location>
</feature>
<evidence type="ECO:0000259" key="7">
    <source>
        <dbReference type="Pfam" id="PF02770"/>
    </source>
</evidence>
<dbReference type="Gene3D" id="1.20.140.10">
    <property type="entry name" value="Butyryl-CoA Dehydrogenase, subunit A, domain 3"/>
    <property type="match status" value="2"/>
</dbReference>
<evidence type="ECO:0000313" key="11">
    <source>
        <dbReference type="EMBL" id="CAB4706224.1"/>
    </source>
</evidence>
<dbReference type="EMBL" id="CAFAAM010000028">
    <property type="protein sequence ID" value="CAB4796317.1"/>
    <property type="molecule type" value="Genomic_DNA"/>
</dbReference>
<dbReference type="SUPFAM" id="SSF47203">
    <property type="entry name" value="Acyl-CoA dehydrogenase C-terminal domain-like"/>
    <property type="match status" value="2"/>
</dbReference>